<evidence type="ECO:0000313" key="2">
    <source>
        <dbReference type="Proteomes" id="UP000002695"/>
    </source>
</evidence>
<reference evidence="1 2" key="1">
    <citation type="journal article" date="2010" name="J. Bacteriol.">
        <title>Short-term signatures of evolutionary change in the Salmonella enterica serovar typhimurium 14028 genome.</title>
        <authorList>
            <person name="Jarvik T."/>
            <person name="Smillie C."/>
            <person name="Groisman E.A."/>
            <person name="Ochman H."/>
        </authorList>
    </citation>
    <scope>NUCLEOTIDE SEQUENCE [LARGE SCALE GENOMIC DNA]</scope>
    <source>
        <strain evidence="2">14028s / SGSC 2262</strain>
    </source>
</reference>
<protein>
    <submittedName>
        <fullName evidence="1">Uncharacterized protein</fullName>
    </submittedName>
</protein>
<dbReference type="Proteomes" id="UP000002695">
    <property type="component" value="Chromosome"/>
</dbReference>
<dbReference type="KEGG" id="seo:STM14_5402"/>
<dbReference type="EMBL" id="CP001363">
    <property type="protein sequence ID" value="ACY91733.1"/>
    <property type="molecule type" value="Genomic_DNA"/>
</dbReference>
<gene>
    <name evidence="1" type="ordered locus">STM14_5402</name>
</gene>
<dbReference type="AlphaFoldDB" id="A0A0F6BB30"/>
<dbReference type="HOGENOM" id="CLU_2332040_0_0_6"/>
<name>A0A0F6BB30_SALT1</name>
<evidence type="ECO:0000313" key="1">
    <source>
        <dbReference type="EMBL" id="ACY91733.1"/>
    </source>
</evidence>
<accession>A0A0F6BB30</accession>
<organism evidence="1 2">
    <name type="scientific">Salmonella typhimurium (strain 14028s / SGSC 2262)</name>
    <dbReference type="NCBI Taxonomy" id="588858"/>
    <lineage>
        <taxon>Bacteria</taxon>
        <taxon>Pseudomonadati</taxon>
        <taxon>Pseudomonadota</taxon>
        <taxon>Gammaproteobacteria</taxon>
        <taxon>Enterobacterales</taxon>
        <taxon>Enterobacteriaceae</taxon>
        <taxon>Salmonella</taxon>
    </lineage>
</organism>
<keyword evidence="2" id="KW-1185">Reference proteome</keyword>
<sequence length="98" mass="11437">MFMYEKYLSDIFQLVKKRFPTQQPCQWLKRYAETIKAVIIGYMSLINIHYGNCGSYSSDTLNVMSLPLRSHFSLPVIHLQKSGVIIHDVNTFQLNPRL</sequence>
<proteinExistence type="predicted"/>